<dbReference type="AlphaFoldDB" id="A0A2G9TI73"/>
<name>A0A2G9TI73_TELCI</name>
<accession>A0A2G9TI73</accession>
<sequence length="212" mass="23461">MSKLPGAICIDDFMHRQLEDRTNILECAWQERHDNLNESDESEAEAELIPERSDSILEDTQEGRDIYGKVTERAPNEFEHASGPCADAAVAQIDKEGLATCTTVHERGDLATDEAHLNAVCQKTPFRTTDIFASGSASMPRQASLFSERKLPGRSTSQYELEKLVAEFLHVEDAIVFSMGFATNSMNAPCLVDKVQRVIPLIALLSVTMPSF</sequence>
<dbReference type="InterPro" id="IPR015421">
    <property type="entry name" value="PyrdxlP-dep_Trfase_major"/>
</dbReference>
<gene>
    <name evidence="1" type="ORF">TELCIR_20983</name>
</gene>
<protein>
    <recommendedName>
        <fullName evidence="3">Aminotransferase class I/classII domain-containing protein</fullName>
    </recommendedName>
</protein>
<evidence type="ECO:0000313" key="2">
    <source>
        <dbReference type="Proteomes" id="UP000230423"/>
    </source>
</evidence>
<dbReference type="EMBL" id="KZ364659">
    <property type="protein sequence ID" value="PIO57598.1"/>
    <property type="molecule type" value="Genomic_DNA"/>
</dbReference>
<dbReference type="Gene3D" id="3.40.640.10">
    <property type="entry name" value="Type I PLP-dependent aspartate aminotransferase-like (Major domain)"/>
    <property type="match status" value="1"/>
</dbReference>
<evidence type="ECO:0008006" key="3">
    <source>
        <dbReference type="Google" id="ProtNLM"/>
    </source>
</evidence>
<keyword evidence="2" id="KW-1185">Reference proteome</keyword>
<evidence type="ECO:0000313" key="1">
    <source>
        <dbReference type="EMBL" id="PIO57598.1"/>
    </source>
</evidence>
<dbReference type="OrthoDB" id="65434at2759"/>
<proteinExistence type="predicted"/>
<organism evidence="1 2">
    <name type="scientific">Teladorsagia circumcincta</name>
    <name type="common">Brown stomach worm</name>
    <name type="synonym">Ostertagia circumcincta</name>
    <dbReference type="NCBI Taxonomy" id="45464"/>
    <lineage>
        <taxon>Eukaryota</taxon>
        <taxon>Metazoa</taxon>
        <taxon>Ecdysozoa</taxon>
        <taxon>Nematoda</taxon>
        <taxon>Chromadorea</taxon>
        <taxon>Rhabditida</taxon>
        <taxon>Rhabditina</taxon>
        <taxon>Rhabditomorpha</taxon>
        <taxon>Strongyloidea</taxon>
        <taxon>Trichostrongylidae</taxon>
        <taxon>Teladorsagia</taxon>
    </lineage>
</organism>
<dbReference type="Proteomes" id="UP000230423">
    <property type="component" value="Unassembled WGS sequence"/>
</dbReference>
<reference evidence="1 2" key="1">
    <citation type="submission" date="2015-09" db="EMBL/GenBank/DDBJ databases">
        <title>Draft genome of the parasitic nematode Teladorsagia circumcincta isolate WARC Sus (inbred).</title>
        <authorList>
            <person name="Mitreva M."/>
        </authorList>
    </citation>
    <scope>NUCLEOTIDE SEQUENCE [LARGE SCALE GENOMIC DNA]</scope>
    <source>
        <strain evidence="1 2">S</strain>
    </source>
</reference>